<dbReference type="Proteomes" id="UP000741282">
    <property type="component" value="Unassembled WGS sequence"/>
</dbReference>
<organism evidence="2 3">
    <name type="scientific">Candidatus Dojkabacteria bacterium</name>
    <dbReference type="NCBI Taxonomy" id="2099670"/>
    <lineage>
        <taxon>Bacteria</taxon>
        <taxon>Candidatus Dojkabacteria</taxon>
    </lineage>
</organism>
<dbReference type="InterPro" id="IPR023387">
    <property type="entry name" value="DUF1653-like_dom"/>
</dbReference>
<feature type="domain" description="DUF1653" evidence="1">
    <location>
        <begin position="47"/>
        <end position="108"/>
    </location>
</feature>
<dbReference type="AlphaFoldDB" id="A0A955HZL7"/>
<sequence length="113" mass="13118">MHTETEEIYRILYEGAPVKKNNGKRTADKDIHPVVEYTGVAFDVPEGRWRHFKGGEYYVYGACEDGDGESYILYRHLDGKGQKKLWLRPKEMFLGIKQLENGDLVERFVYLGS</sequence>
<evidence type="ECO:0000313" key="2">
    <source>
        <dbReference type="EMBL" id="MCA9376300.1"/>
    </source>
</evidence>
<reference evidence="2" key="2">
    <citation type="journal article" date="2021" name="Microbiome">
        <title>Successional dynamics and alternative stable states in a saline activated sludge microbial community over 9 years.</title>
        <authorList>
            <person name="Wang Y."/>
            <person name="Ye J."/>
            <person name="Ju F."/>
            <person name="Liu L."/>
            <person name="Boyd J.A."/>
            <person name="Deng Y."/>
            <person name="Parks D.H."/>
            <person name="Jiang X."/>
            <person name="Yin X."/>
            <person name="Woodcroft B.J."/>
            <person name="Tyson G.W."/>
            <person name="Hugenholtz P."/>
            <person name="Polz M.F."/>
            <person name="Zhang T."/>
        </authorList>
    </citation>
    <scope>NUCLEOTIDE SEQUENCE</scope>
    <source>
        <strain evidence="2">HKST-UBA17</strain>
    </source>
</reference>
<gene>
    <name evidence="2" type="ORF">KC685_00050</name>
</gene>
<proteinExistence type="predicted"/>
<protein>
    <submittedName>
        <fullName evidence="2">DUF1653 domain-containing protein</fullName>
    </submittedName>
</protein>
<evidence type="ECO:0000313" key="3">
    <source>
        <dbReference type="Proteomes" id="UP000741282"/>
    </source>
</evidence>
<dbReference type="EMBL" id="JAGQLN010000001">
    <property type="protein sequence ID" value="MCA9376300.1"/>
    <property type="molecule type" value="Genomic_DNA"/>
</dbReference>
<name>A0A955HZL7_9BACT</name>
<evidence type="ECO:0000259" key="1">
    <source>
        <dbReference type="Pfam" id="PF07866"/>
    </source>
</evidence>
<reference evidence="2" key="1">
    <citation type="submission" date="2020-04" db="EMBL/GenBank/DDBJ databases">
        <authorList>
            <person name="Zhang T."/>
        </authorList>
    </citation>
    <scope>NUCLEOTIDE SEQUENCE</scope>
    <source>
        <strain evidence="2">HKST-UBA17</strain>
    </source>
</reference>
<dbReference type="Gene3D" id="2.30.30.320">
    <property type="entry name" value="DUF1653-like domain"/>
    <property type="match status" value="1"/>
</dbReference>
<dbReference type="InterPro" id="IPR037135">
    <property type="entry name" value="DUF1653-like_dom_sf"/>
</dbReference>
<accession>A0A955HZL7</accession>
<comment type="caution">
    <text evidence="2">The sequence shown here is derived from an EMBL/GenBank/DDBJ whole genome shotgun (WGS) entry which is preliminary data.</text>
</comment>
<dbReference type="Pfam" id="PF07866">
    <property type="entry name" value="DUF1653"/>
    <property type="match status" value="1"/>
</dbReference>